<proteinExistence type="predicted"/>
<protein>
    <submittedName>
        <fullName evidence="1">Uncharacterized protein</fullName>
    </submittedName>
</protein>
<keyword evidence="2" id="KW-1185">Reference proteome</keyword>
<name>A0A843XHR8_COLES</name>
<accession>A0A843XHR8</accession>
<dbReference type="EMBL" id="NMUH01008669">
    <property type="protein sequence ID" value="MQM19109.1"/>
    <property type="molecule type" value="Genomic_DNA"/>
</dbReference>
<organism evidence="1 2">
    <name type="scientific">Colocasia esculenta</name>
    <name type="common">Wild taro</name>
    <name type="synonym">Arum esculentum</name>
    <dbReference type="NCBI Taxonomy" id="4460"/>
    <lineage>
        <taxon>Eukaryota</taxon>
        <taxon>Viridiplantae</taxon>
        <taxon>Streptophyta</taxon>
        <taxon>Embryophyta</taxon>
        <taxon>Tracheophyta</taxon>
        <taxon>Spermatophyta</taxon>
        <taxon>Magnoliopsida</taxon>
        <taxon>Liliopsida</taxon>
        <taxon>Araceae</taxon>
        <taxon>Aroideae</taxon>
        <taxon>Colocasieae</taxon>
        <taxon>Colocasia</taxon>
    </lineage>
</organism>
<dbReference type="AlphaFoldDB" id="A0A843XHR8"/>
<comment type="caution">
    <text evidence="1">The sequence shown here is derived from an EMBL/GenBank/DDBJ whole genome shotgun (WGS) entry which is preliminary data.</text>
</comment>
<reference evidence="1" key="1">
    <citation type="submission" date="2017-07" db="EMBL/GenBank/DDBJ databases">
        <title>Taro Niue Genome Assembly and Annotation.</title>
        <authorList>
            <person name="Atibalentja N."/>
            <person name="Keating K."/>
            <person name="Fields C.J."/>
        </authorList>
    </citation>
    <scope>NUCLEOTIDE SEQUENCE</scope>
    <source>
        <strain evidence="1">Niue_2</strain>
        <tissue evidence="1">Leaf</tissue>
    </source>
</reference>
<evidence type="ECO:0000313" key="1">
    <source>
        <dbReference type="EMBL" id="MQM19109.1"/>
    </source>
</evidence>
<gene>
    <name evidence="1" type="ORF">Taro_052109</name>
</gene>
<dbReference type="Proteomes" id="UP000652761">
    <property type="component" value="Unassembled WGS sequence"/>
</dbReference>
<evidence type="ECO:0000313" key="2">
    <source>
        <dbReference type="Proteomes" id="UP000652761"/>
    </source>
</evidence>
<sequence length="154" mass="17383">MILAARDLVVNILSAQNRLKANKSLERGVPGHEKNLRNSWDILDTCRVNVNGVLAFCKIYKRRFKPEKPSSACAKESPNPSFFGSSVDLHSTPAWGVVPGCSRLTPVDVDRQTKPPEAESFRFNLGFKFGFLHRKDRFLTQEPKGVDLTEIWIL</sequence>